<protein>
    <submittedName>
        <fullName evidence="1">34994_t:CDS:1</fullName>
    </submittedName>
</protein>
<name>A0ACA9R7W3_9GLOM</name>
<sequence>MSGGNMTKTQLYERINELTITLQEMKNQHVNEINLCRKNFEKQKQEMKENHAIQISLYQKLIDKNEKEVENLMTIIENNKKEIERIDEMRRKYEFEYSERLEEKDRREKTYKQTIK</sequence>
<evidence type="ECO:0000313" key="2">
    <source>
        <dbReference type="Proteomes" id="UP000789920"/>
    </source>
</evidence>
<gene>
    <name evidence="1" type="ORF">RPERSI_LOCUS17484</name>
</gene>
<keyword evidence="2" id="KW-1185">Reference proteome</keyword>
<accession>A0ACA9R7W3</accession>
<reference evidence="1" key="1">
    <citation type="submission" date="2021-06" db="EMBL/GenBank/DDBJ databases">
        <authorList>
            <person name="Kallberg Y."/>
            <person name="Tangrot J."/>
            <person name="Rosling A."/>
        </authorList>
    </citation>
    <scope>NUCLEOTIDE SEQUENCE</scope>
    <source>
        <strain evidence="1">MA461A</strain>
    </source>
</reference>
<dbReference type="EMBL" id="CAJVQC010044835">
    <property type="protein sequence ID" value="CAG8780348.1"/>
    <property type="molecule type" value="Genomic_DNA"/>
</dbReference>
<evidence type="ECO:0000313" key="1">
    <source>
        <dbReference type="EMBL" id="CAG8780348.1"/>
    </source>
</evidence>
<dbReference type="Proteomes" id="UP000789920">
    <property type="component" value="Unassembled WGS sequence"/>
</dbReference>
<proteinExistence type="predicted"/>
<organism evidence="1 2">
    <name type="scientific">Racocetra persica</name>
    <dbReference type="NCBI Taxonomy" id="160502"/>
    <lineage>
        <taxon>Eukaryota</taxon>
        <taxon>Fungi</taxon>
        <taxon>Fungi incertae sedis</taxon>
        <taxon>Mucoromycota</taxon>
        <taxon>Glomeromycotina</taxon>
        <taxon>Glomeromycetes</taxon>
        <taxon>Diversisporales</taxon>
        <taxon>Gigasporaceae</taxon>
        <taxon>Racocetra</taxon>
    </lineage>
</organism>
<comment type="caution">
    <text evidence="1">The sequence shown here is derived from an EMBL/GenBank/DDBJ whole genome shotgun (WGS) entry which is preliminary data.</text>
</comment>